<organism evidence="2">
    <name type="scientific">Leifsonia sp. NPDC080035</name>
    <dbReference type="NCBI Taxonomy" id="3143936"/>
    <lineage>
        <taxon>Bacteria</taxon>
        <taxon>Bacillati</taxon>
        <taxon>Actinomycetota</taxon>
        <taxon>Actinomycetes</taxon>
        <taxon>Micrococcales</taxon>
        <taxon>Microbacteriaceae</taxon>
        <taxon>Leifsonia</taxon>
    </lineage>
</organism>
<feature type="compositionally biased region" description="Basic and acidic residues" evidence="1">
    <location>
        <begin position="66"/>
        <end position="80"/>
    </location>
</feature>
<dbReference type="AlphaFoldDB" id="A0AAU7GCW8"/>
<evidence type="ECO:0000313" key="2">
    <source>
        <dbReference type="EMBL" id="XBM48276.1"/>
    </source>
</evidence>
<dbReference type="EMBL" id="CP157390">
    <property type="protein sequence ID" value="XBM48276.1"/>
    <property type="molecule type" value="Genomic_DNA"/>
</dbReference>
<feature type="compositionally biased region" description="Basic and acidic residues" evidence="1">
    <location>
        <begin position="23"/>
        <end position="40"/>
    </location>
</feature>
<proteinExistence type="predicted"/>
<reference evidence="2" key="1">
    <citation type="submission" date="2024-05" db="EMBL/GenBank/DDBJ databases">
        <title>The Natural Products Discovery Center: Release of the First 8490 Sequenced Strains for Exploring Actinobacteria Biosynthetic Diversity.</title>
        <authorList>
            <person name="Kalkreuter E."/>
            <person name="Kautsar S.A."/>
            <person name="Yang D."/>
            <person name="Bader C.D."/>
            <person name="Teijaro C.N."/>
            <person name="Fluegel L."/>
            <person name="Davis C.M."/>
            <person name="Simpson J.R."/>
            <person name="Lauterbach L."/>
            <person name="Steele A.D."/>
            <person name="Gui C."/>
            <person name="Meng S."/>
            <person name="Li G."/>
            <person name="Viehrig K."/>
            <person name="Ye F."/>
            <person name="Su P."/>
            <person name="Kiefer A.F."/>
            <person name="Nichols A."/>
            <person name="Cepeda A.J."/>
            <person name="Yan W."/>
            <person name="Fan B."/>
            <person name="Jiang Y."/>
            <person name="Adhikari A."/>
            <person name="Zheng C.-J."/>
            <person name="Schuster L."/>
            <person name="Cowan T.M."/>
            <person name="Smanski M.J."/>
            <person name="Chevrette M.G."/>
            <person name="de Carvalho L.P.S."/>
            <person name="Shen B."/>
        </authorList>
    </citation>
    <scope>NUCLEOTIDE SEQUENCE</scope>
    <source>
        <strain evidence="2">NPDC080035</strain>
    </source>
</reference>
<gene>
    <name evidence="2" type="ORF">AAME72_00070</name>
</gene>
<feature type="region of interest" description="Disordered" evidence="1">
    <location>
        <begin position="1"/>
        <end position="80"/>
    </location>
</feature>
<name>A0AAU7GCW8_9MICO</name>
<sequence>MVEAEGRDRVEGRYTQAEPETAAPRDVHGRYTESDGHAGPEADIVGAYVGSERDGGEPLVRSSHLRSGDYPKAEHDRPSH</sequence>
<protein>
    <submittedName>
        <fullName evidence="2">Uncharacterized protein</fullName>
    </submittedName>
</protein>
<accession>A0AAU7GCW8</accession>
<evidence type="ECO:0000256" key="1">
    <source>
        <dbReference type="SAM" id="MobiDB-lite"/>
    </source>
</evidence>
<dbReference type="RefSeq" id="WP_348788228.1">
    <property type="nucleotide sequence ID" value="NZ_CP157390.1"/>
</dbReference>
<feature type="compositionally biased region" description="Basic and acidic residues" evidence="1">
    <location>
        <begin position="1"/>
        <end position="12"/>
    </location>
</feature>